<proteinExistence type="predicted"/>
<gene>
    <name evidence="1" type="ORF">QQZ08_010256</name>
</gene>
<reference evidence="1 2" key="1">
    <citation type="journal article" date="2025" name="Microbiol. Resour. Announc.">
        <title>Draft genome sequences for Neonectria magnoliae and Neonectria punicea, canker pathogens of Liriodendron tulipifera and Acer saccharum in West Virginia.</title>
        <authorList>
            <person name="Petronek H.M."/>
            <person name="Kasson M.T."/>
            <person name="Metheny A.M."/>
            <person name="Stauder C.M."/>
            <person name="Lovett B."/>
            <person name="Lynch S.C."/>
            <person name="Garnas J.R."/>
            <person name="Kasson L.R."/>
            <person name="Stajich J.E."/>
        </authorList>
    </citation>
    <scope>NUCLEOTIDE SEQUENCE [LARGE SCALE GENOMIC DNA]</scope>
    <source>
        <strain evidence="1 2">NRRL 64651</strain>
    </source>
</reference>
<keyword evidence="2" id="KW-1185">Reference proteome</keyword>
<sequence length="180" mass="20624">MIIGEYSVEHFQGLPTLEDARTKFTALGGDELVKTVFRNFFIAHSMENKFGLSMLHRHFDLSPGEMLVDYDGTSVPWPEGSIRGMKRPQPAVWAYSPAGHFRPTEFRYSEKDDLVMGESELRFMDMFKDLINQYNAVDLFGLCRYPGDDFGVAEGLDRSRHSLVFLRTTLDSGMSMHLQR</sequence>
<dbReference type="Proteomes" id="UP001498421">
    <property type="component" value="Unassembled WGS sequence"/>
</dbReference>
<evidence type="ECO:0000313" key="2">
    <source>
        <dbReference type="Proteomes" id="UP001498421"/>
    </source>
</evidence>
<name>A0ABR1HJK3_9HYPO</name>
<evidence type="ECO:0000313" key="1">
    <source>
        <dbReference type="EMBL" id="KAK7420721.1"/>
    </source>
</evidence>
<dbReference type="EMBL" id="JAZAVK010000130">
    <property type="protein sequence ID" value="KAK7420721.1"/>
    <property type="molecule type" value="Genomic_DNA"/>
</dbReference>
<protein>
    <submittedName>
        <fullName evidence="1">Uncharacterized protein</fullName>
    </submittedName>
</protein>
<comment type="caution">
    <text evidence="1">The sequence shown here is derived from an EMBL/GenBank/DDBJ whole genome shotgun (WGS) entry which is preliminary data.</text>
</comment>
<accession>A0ABR1HJK3</accession>
<organism evidence="1 2">
    <name type="scientific">Neonectria magnoliae</name>
    <dbReference type="NCBI Taxonomy" id="2732573"/>
    <lineage>
        <taxon>Eukaryota</taxon>
        <taxon>Fungi</taxon>
        <taxon>Dikarya</taxon>
        <taxon>Ascomycota</taxon>
        <taxon>Pezizomycotina</taxon>
        <taxon>Sordariomycetes</taxon>
        <taxon>Hypocreomycetidae</taxon>
        <taxon>Hypocreales</taxon>
        <taxon>Nectriaceae</taxon>
        <taxon>Neonectria</taxon>
    </lineage>
</organism>